<dbReference type="RefSeq" id="WP_195810347.1">
    <property type="nucleotide sequence ID" value="NZ_CP064795.1"/>
</dbReference>
<dbReference type="KEGG" id="smaa:IT774_14220"/>
<keyword evidence="4" id="KW-1185">Reference proteome</keyword>
<dbReference type="InterPro" id="IPR024654">
    <property type="entry name" value="Calcineurin-like_PHP_lpxH"/>
</dbReference>
<feature type="domain" description="Calcineurin-like phosphoesterase" evidence="2">
    <location>
        <begin position="1"/>
        <end position="215"/>
    </location>
</feature>
<evidence type="ECO:0000313" key="4">
    <source>
        <dbReference type="Proteomes" id="UP000595095"/>
    </source>
</evidence>
<evidence type="ECO:0000256" key="1">
    <source>
        <dbReference type="ARBA" id="ARBA00008950"/>
    </source>
</evidence>
<dbReference type="InterPro" id="IPR029052">
    <property type="entry name" value="Metallo-depent_PP-like"/>
</dbReference>
<evidence type="ECO:0000259" key="2">
    <source>
        <dbReference type="Pfam" id="PF12850"/>
    </source>
</evidence>
<dbReference type="AlphaFoldDB" id="A0A7S9HCG7"/>
<accession>A0A7S9HCG7</accession>
<name>A0A7S9HCG7_9ALTE</name>
<reference evidence="3 4" key="1">
    <citation type="submission" date="2020-11" db="EMBL/GenBank/DDBJ databases">
        <title>Complete genome sequence for Salinimonas sp. strain G2-b.</title>
        <authorList>
            <person name="Park S.-J."/>
        </authorList>
    </citation>
    <scope>NUCLEOTIDE SEQUENCE [LARGE SCALE GENOMIC DNA]</scope>
    <source>
        <strain evidence="3 4">G2-b</strain>
    </source>
</reference>
<protein>
    <submittedName>
        <fullName evidence="3">Metallophosphoesterase family protein</fullName>
    </submittedName>
</protein>
<gene>
    <name evidence="3" type="ORF">IT774_14220</name>
</gene>
<dbReference type="EMBL" id="CP064795">
    <property type="protein sequence ID" value="QPG05256.1"/>
    <property type="molecule type" value="Genomic_DNA"/>
</dbReference>
<dbReference type="SUPFAM" id="SSF56300">
    <property type="entry name" value="Metallo-dependent phosphatases"/>
    <property type="match status" value="1"/>
</dbReference>
<comment type="similarity">
    <text evidence="1">Belongs to the metallophosphoesterase superfamily. YfcE family.</text>
</comment>
<dbReference type="Pfam" id="PF12850">
    <property type="entry name" value="Metallophos_2"/>
    <property type="match status" value="1"/>
</dbReference>
<dbReference type="Gene3D" id="3.60.21.10">
    <property type="match status" value="1"/>
</dbReference>
<evidence type="ECO:0000313" key="3">
    <source>
        <dbReference type="EMBL" id="QPG05256.1"/>
    </source>
</evidence>
<dbReference type="Proteomes" id="UP000595095">
    <property type="component" value="Chromosome"/>
</dbReference>
<organism evidence="3 4">
    <name type="scientific">Salinimonas marina</name>
    <dbReference type="NCBI Taxonomy" id="2785918"/>
    <lineage>
        <taxon>Bacteria</taxon>
        <taxon>Pseudomonadati</taxon>
        <taxon>Pseudomonadota</taxon>
        <taxon>Gammaproteobacteria</taxon>
        <taxon>Alteromonadales</taxon>
        <taxon>Alteromonadaceae</taxon>
        <taxon>Alteromonas/Salinimonas group</taxon>
        <taxon>Salinimonas</taxon>
    </lineage>
</organism>
<sequence>MRILAFSDIHNKTEPVQRLVAIVNAKDYDCVLVAGDIGSKAFSEIMGILDTLNLPVYYVLGNWDSKVDYHHSTADNGIHLHGNLIELNGYWLTGFSGCPSHWGNNPFAIHLTRELEHKHQHYLLEKNKKRHGTAHKNYLSDLKQTNKEILHRNKQALFERIYADKHCDPRRTIIITHEKLTRLGDYSPTAPLLHMYGHIHTFEHKVWQQTHFVNVSALDGEPSVMAKRKGNSTISPGNYCEIELNAGQVLCNKKLLPEIV</sequence>
<proteinExistence type="inferred from homology"/>